<dbReference type="AlphaFoldDB" id="A0A8S1R9C7"/>
<accession>A0A8S1R9C7</accession>
<protein>
    <submittedName>
        <fullName evidence="1">Uncharacterized protein</fullName>
    </submittedName>
</protein>
<proteinExistence type="predicted"/>
<reference evidence="1" key="1">
    <citation type="submission" date="2021-01" db="EMBL/GenBank/DDBJ databases">
        <authorList>
            <consortium name="Genoscope - CEA"/>
            <person name="William W."/>
        </authorList>
    </citation>
    <scope>NUCLEOTIDE SEQUENCE</scope>
</reference>
<dbReference type="Proteomes" id="UP000692954">
    <property type="component" value="Unassembled WGS sequence"/>
</dbReference>
<evidence type="ECO:0000313" key="1">
    <source>
        <dbReference type="EMBL" id="CAD8123832.1"/>
    </source>
</evidence>
<gene>
    <name evidence="1" type="ORF">PSON_ATCC_30995.1.T1470108</name>
</gene>
<evidence type="ECO:0000313" key="2">
    <source>
        <dbReference type="Proteomes" id="UP000692954"/>
    </source>
</evidence>
<name>A0A8S1R9C7_9CILI</name>
<dbReference type="OrthoDB" id="374045at2759"/>
<sequence>MTCQIYKLLNSRINHQQDERQKVCYAVNLIAEHIQLEKNYKCKYQIKEIAQLIMKTILILIDKFNYQSYQIGHSFKLLFNAQKQYPNFADVKINFQLSLTQQLLEDYKRFILLNIVRIIFNTRLDVKYYKINLIKDFNEFLTILFFCLLKEGLNVKRIMILF</sequence>
<keyword evidence="2" id="KW-1185">Reference proteome</keyword>
<dbReference type="EMBL" id="CAJJDN010000147">
    <property type="protein sequence ID" value="CAD8123832.1"/>
    <property type="molecule type" value="Genomic_DNA"/>
</dbReference>
<organism evidence="1 2">
    <name type="scientific">Paramecium sonneborni</name>
    <dbReference type="NCBI Taxonomy" id="65129"/>
    <lineage>
        <taxon>Eukaryota</taxon>
        <taxon>Sar</taxon>
        <taxon>Alveolata</taxon>
        <taxon>Ciliophora</taxon>
        <taxon>Intramacronucleata</taxon>
        <taxon>Oligohymenophorea</taxon>
        <taxon>Peniculida</taxon>
        <taxon>Parameciidae</taxon>
        <taxon>Paramecium</taxon>
    </lineage>
</organism>
<comment type="caution">
    <text evidence="1">The sequence shown here is derived from an EMBL/GenBank/DDBJ whole genome shotgun (WGS) entry which is preliminary data.</text>
</comment>